<dbReference type="GO" id="GO:0003700">
    <property type="term" value="F:DNA-binding transcription factor activity"/>
    <property type="evidence" value="ECO:0007669"/>
    <property type="project" value="InterPro"/>
</dbReference>
<evidence type="ECO:0000313" key="4">
    <source>
        <dbReference type="EMBL" id="MBB4882377.1"/>
    </source>
</evidence>
<name>A0A4Y8X1M7_9MICC</name>
<dbReference type="GO" id="GO:0005886">
    <property type="term" value="C:plasma membrane"/>
    <property type="evidence" value="ECO:0007669"/>
    <property type="project" value="InterPro"/>
</dbReference>
<dbReference type="Pfam" id="PF10099">
    <property type="entry name" value="RskA_C"/>
    <property type="match status" value="1"/>
</dbReference>
<protein>
    <submittedName>
        <fullName evidence="4">DNA-directed RNA polymerase specialized sigma24 family protein</fullName>
    </submittedName>
</protein>
<sequence>MQTPEPHETPEAATPDAPAEDRPGVDALLQAGARGDRAAFSAFYDATVPWVHGMAVAMSPSEDDAADATLQTYLTAWEEAGEAELDLSDQDDPAERERRVFAWLGALGHRVMVGRLRASGRHAARSRVGGPAEPPAELVGTVDPAAFEAVRLAWLGGFTDAQVAEALDRPRDETRTLLRDGVQQLVAARRTAHADGGTPASPADAGRPALGSSVAEDMDAGRGAELADLSALHTLDVADHTAAAAAAQTRGPGELARWRTRVDAGRRALVWAFRDVVAEPPSALLDTLLARLPAQDEGLALVADRRAPRHPVDRLRAVKIALLSLLGLAVLAVGVYAAWSQFSADGIAHRVREADDLYTTSEYPATGGGVMQGFLSAEENSGFVRVDGMPQLEKGRTYQVWIYPQDGSAPSSLGTYRADEFDEPVSFRGLDRFAAVSMTEEPAGGSDEPTAEDVLLGLDLHPTSTLGPQYGGKPSGN</sequence>
<feature type="transmembrane region" description="Helical" evidence="2">
    <location>
        <begin position="320"/>
        <end position="339"/>
    </location>
</feature>
<dbReference type="Gene3D" id="1.10.1740.10">
    <property type="match status" value="1"/>
</dbReference>
<comment type="caution">
    <text evidence="4">The sequence shown here is derived from an EMBL/GenBank/DDBJ whole genome shotgun (WGS) entry which is preliminary data.</text>
</comment>
<dbReference type="GO" id="GO:0000428">
    <property type="term" value="C:DNA-directed RNA polymerase complex"/>
    <property type="evidence" value="ECO:0007669"/>
    <property type="project" value="UniProtKB-KW"/>
</dbReference>
<evidence type="ECO:0000256" key="1">
    <source>
        <dbReference type="SAM" id="MobiDB-lite"/>
    </source>
</evidence>
<keyword evidence="4" id="KW-0804">Transcription</keyword>
<dbReference type="Proteomes" id="UP000560081">
    <property type="component" value="Unassembled WGS sequence"/>
</dbReference>
<evidence type="ECO:0000256" key="2">
    <source>
        <dbReference type="SAM" id="Phobius"/>
    </source>
</evidence>
<reference evidence="4 5" key="1">
    <citation type="submission" date="2020-08" db="EMBL/GenBank/DDBJ databases">
        <title>Sequencing the genomes of 1000 actinobacteria strains.</title>
        <authorList>
            <person name="Klenk H.-P."/>
        </authorList>
    </citation>
    <scope>NUCLEOTIDE SEQUENCE [LARGE SCALE GENOMIC DNA]</scope>
    <source>
        <strain evidence="4 5">DSM 19079</strain>
    </source>
</reference>
<keyword evidence="2" id="KW-0812">Transmembrane</keyword>
<feature type="region of interest" description="Disordered" evidence="1">
    <location>
        <begin position="189"/>
        <end position="213"/>
    </location>
</feature>
<feature type="domain" description="Anti-sigma K factor RskA C-terminal" evidence="3">
    <location>
        <begin position="328"/>
        <end position="450"/>
    </location>
</feature>
<organism evidence="4 5">
    <name type="scientific">Micrococcus flavus</name>
    <dbReference type="NCBI Taxonomy" id="384602"/>
    <lineage>
        <taxon>Bacteria</taxon>
        <taxon>Bacillati</taxon>
        <taxon>Actinomycetota</taxon>
        <taxon>Actinomycetes</taxon>
        <taxon>Micrococcales</taxon>
        <taxon>Micrococcaceae</taxon>
        <taxon>Micrococcus</taxon>
    </lineage>
</organism>
<gene>
    <name evidence="4" type="ORF">BJ976_000728</name>
</gene>
<feature type="compositionally biased region" description="Basic and acidic residues" evidence="1">
    <location>
        <begin position="1"/>
        <end position="10"/>
    </location>
</feature>
<proteinExistence type="predicted"/>
<accession>A0A4Y8X1M7</accession>
<dbReference type="InterPro" id="IPR018764">
    <property type="entry name" value="RskA_C"/>
</dbReference>
<evidence type="ECO:0000259" key="3">
    <source>
        <dbReference type="Pfam" id="PF10099"/>
    </source>
</evidence>
<dbReference type="GO" id="GO:0006352">
    <property type="term" value="P:DNA-templated transcription initiation"/>
    <property type="evidence" value="ECO:0007669"/>
    <property type="project" value="InterPro"/>
</dbReference>
<keyword evidence="2" id="KW-0472">Membrane</keyword>
<keyword evidence="2" id="KW-1133">Transmembrane helix</keyword>
<keyword evidence="5" id="KW-1185">Reference proteome</keyword>
<dbReference type="InterPro" id="IPR013325">
    <property type="entry name" value="RNA_pol_sigma_r2"/>
</dbReference>
<dbReference type="EMBL" id="JACHMC010000001">
    <property type="protein sequence ID" value="MBB4882377.1"/>
    <property type="molecule type" value="Genomic_DNA"/>
</dbReference>
<evidence type="ECO:0000313" key="5">
    <source>
        <dbReference type="Proteomes" id="UP000560081"/>
    </source>
</evidence>
<keyword evidence="4" id="KW-0240">DNA-directed RNA polymerase</keyword>
<dbReference type="AlphaFoldDB" id="A0A4Y8X1M7"/>
<dbReference type="OrthoDB" id="9784272at2"/>
<dbReference type="SUPFAM" id="SSF88946">
    <property type="entry name" value="Sigma2 domain of RNA polymerase sigma factors"/>
    <property type="match status" value="1"/>
</dbReference>
<feature type="region of interest" description="Disordered" evidence="1">
    <location>
        <begin position="1"/>
        <end position="25"/>
    </location>
</feature>
<dbReference type="RefSeq" id="WP_135029568.1">
    <property type="nucleotide sequence ID" value="NZ_BMLA01000005.1"/>
</dbReference>